<feature type="repeat" description="WD" evidence="9">
    <location>
        <begin position="519"/>
        <end position="560"/>
    </location>
</feature>
<evidence type="ECO:0000256" key="7">
    <source>
        <dbReference type="ARBA" id="ARBA00025767"/>
    </source>
</evidence>
<evidence type="ECO:0000256" key="8">
    <source>
        <dbReference type="ARBA" id="ARBA00074442"/>
    </source>
</evidence>
<evidence type="ECO:0000256" key="4">
    <source>
        <dbReference type="ARBA" id="ARBA00022574"/>
    </source>
</evidence>
<keyword evidence="5" id="KW-0677">Repeat</keyword>
<protein>
    <recommendedName>
        <fullName evidence="8">U3 small nucleolar RNA-associated protein 18 homolog</fullName>
    </recommendedName>
</protein>
<evidence type="ECO:0000256" key="10">
    <source>
        <dbReference type="SAM" id="MobiDB-lite"/>
    </source>
</evidence>
<dbReference type="PANTHER" id="PTHR18359">
    <property type="entry name" value="WD-REPEAT PROTEIN-RELATED"/>
    <property type="match status" value="1"/>
</dbReference>
<dbReference type="EMBL" id="JRKL02005139">
    <property type="protein sequence ID" value="KAF3951048.1"/>
    <property type="molecule type" value="Genomic_DNA"/>
</dbReference>
<feature type="region of interest" description="Disordered" evidence="10">
    <location>
        <begin position="136"/>
        <end position="159"/>
    </location>
</feature>
<organism evidence="11 12">
    <name type="scientific">Castanea mollissima</name>
    <name type="common">Chinese chestnut</name>
    <dbReference type="NCBI Taxonomy" id="60419"/>
    <lineage>
        <taxon>Eukaryota</taxon>
        <taxon>Viridiplantae</taxon>
        <taxon>Streptophyta</taxon>
        <taxon>Embryophyta</taxon>
        <taxon>Tracheophyta</taxon>
        <taxon>Spermatophyta</taxon>
        <taxon>Magnoliopsida</taxon>
        <taxon>eudicotyledons</taxon>
        <taxon>Gunneridae</taxon>
        <taxon>Pentapetalae</taxon>
        <taxon>rosids</taxon>
        <taxon>fabids</taxon>
        <taxon>Fagales</taxon>
        <taxon>Fagaceae</taxon>
        <taxon>Castanea</taxon>
    </lineage>
</organism>
<dbReference type="GO" id="GO:0006364">
    <property type="term" value="P:rRNA processing"/>
    <property type="evidence" value="ECO:0007669"/>
    <property type="project" value="UniProtKB-KW"/>
</dbReference>
<reference evidence="11" key="1">
    <citation type="submission" date="2020-03" db="EMBL/GenBank/DDBJ databases">
        <title>Castanea mollissima Vanexum genome sequencing.</title>
        <authorList>
            <person name="Staton M."/>
        </authorList>
    </citation>
    <scope>NUCLEOTIDE SEQUENCE</scope>
    <source>
        <tissue evidence="11">Leaf</tissue>
    </source>
</reference>
<name>A0A8J4QHZ9_9ROSI</name>
<evidence type="ECO:0000256" key="1">
    <source>
        <dbReference type="ARBA" id="ARBA00004604"/>
    </source>
</evidence>
<gene>
    <name evidence="11" type="ORF">CMV_023267</name>
</gene>
<dbReference type="Pfam" id="PF00400">
    <property type="entry name" value="WD40"/>
    <property type="match status" value="3"/>
</dbReference>
<dbReference type="Gene3D" id="2.130.10.10">
    <property type="entry name" value="YVTN repeat-like/Quinoprotein amine dehydrogenase"/>
    <property type="match status" value="1"/>
</dbReference>
<evidence type="ECO:0000313" key="12">
    <source>
        <dbReference type="Proteomes" id="UP000737018"/>
    </source>
</evidence>
<dbReference type="PROSITE" id="PS50082">
    <property type="entry name" value="WD_REPEATS_2"/>
    <property type="match status" value="1"/>
</dbReference>
<evidence type="ECO:0000256" key="3">
    <source>
        <dbReference type="ARBA" id="ARBA00022553"/>
    </source>
</evidence>
<dbReference type="Proteomes" id="UP000737018">
    <property type="component" value="Unassembled WGS sequence"/>
</dbReference>
<keyword evidence="6" id="KW-0539">Nucleus</keyword>
<evidence type="ECO:0000256" key="6">
    <source>
        <dbReference type="ARBA" id="ARBA00023242"/>
    </source>
</evidence>
<keyword evidence="3" id="KW-0597">Phosphoprotein</keyword>
<keyword evidence="12" id="KW-1185">Reference proteome</keyword>
<comment type="caution">
    <text evidence="11">The sequence shown here is derived from an EMBL/GenBank/DDBJ whole genome shotgun (WGS) entry which is preliminary data.</text>
</comment>
<dbReference type="InterPro" id="IPR045161">
    <property type="entry name" value="Utp18"/>
</dbReference>
<proteinExistence type="inferred from homology"/>
<dbReference type="AlphaFoldDB" id="A0A8J4QHZ9"/>
<comment type="similarity">
    <text evidence="7">Belongs to the WD repeat UTP18 family.</text>
</comment>
<dbReference type="InterPro" id="IPR001680">
    <property type="entry name" value="WD40_rpt"/>
</dbReference>
<evidence type="ECO:0000256" key="2">
    <source>
        <dbReference type="ARBA" id="ARBA00022552"/>
    </source>
</evidence>
<keyword evidence="2" id="KW-0698">rRNA processing</keyword>
<dbReference type="InterPro" id="IPR036322">
    <property type="entry name" value="WD40_repeat_dom_sf"/>
</dbReference>
<dbReference type="SMART" id="SM00320">
    <property type="entry name" value="WD40"/>
    <property type="match status" value="5"/>
</dbReference>
<comment type="subcellular location">
    <subcellularLocation>
        <location evidence="1">Nucleus</location>
        <location evidence="1">Nucleolus</location>
    </subcellularLocation>
</comment>
<dbReference type="FunFam" id="2.130.10.10:FF:000121">
    <property type="entry name" value="U3 small nucleolar RNA-associated protein 18 homolog"/>
    <property type="match status" value="1"/>
</dbReference>
<dbReference type="GO" id="GO:0032040">
    <property type="term" value="C:small-subunit processome"/>
    <property type="evidence" value="ECO:0007669"/>
    <property type="project" value="TreeGrafter"/>
</dbReference>
<feature type="region of interest" description="Disordered" evidence="10">
    <location>
        <begin position="1"/>
        <end position="38"/>
    </location>
</feature>
<evidence type="ECO:0000313" key="11">
    <source>
        <dbReference type="EMBL" id="KAF3951048.1"/>
    </source>
</evidence>
<evidence type="ECO:0000256" key="5">
    <source>
        <dbReference type="ARBA" id="ARBA00022737"/>
    </source>
</evidence>
<keyword evidence="4 9" id="KW-0853">WD repeat</keyword>
<dbReference type="GO" id="GO:0034388">
    <property type="term" value="C:Pwp2p-containing subcomplex of 90S preribosome"/>
    <property type="evidence" value="ECO:0007669"/>
    <property type="project" value="TreeGrafter"/>
</dbReference>
<dbReference type="InterPro" id="IPR015943">
    <property type="entry name" value="WD40/YVTN_repeat-like_dom_sf"/>
</dbReference>
<dbReference type="PANTHER" id="PTHR18359:SF0">
    <property type="entry name" value="U3 SMALL NUCLEOLAR RNA-ASSOCIATED PROTEIN 18 HOMOLOG"/>
    <property type="match status" value="1"/>
</dbReference>
<dbReference type="SUPFAM" id="SSF50978">
    <property type="entry name" value="WD40 repeat-like"/>
    <property type="match status" value="1"/>
</dbReference>
<dbReference type="OrthoDB" id="1935146at2759"/>
<accession>A0A8J4QHZ9</accession>
<sequence length="695" mass="77242">MGMLSRPRQPPRACCQGQGTHKPRSQGQGSPYGRAAKAKACSQGAAKAKACISHAAKSKAAPMGTLPRPRQPPWACCQGQACTRPRQAAKAKAAPTSRIQLTELVGSSIPRILILGRIEEAGYFLSKMSLISQNIPPKSKAKKTKREDINDLSSMQGNKDTQNEYLDVSRMNKKKKKKEHNEENEMLVIEQEREMKKLENSLFGSLYSPVEFGKDDKEEIQDKLEKGSALFIMDRSANSMLSVHEEDAELSEISNDELETKQRKPVWVDEEEDKTNINIAKVNRLRKLRKEEDESLISGADYVLRLRAQHIKLNPGTEWAQFDSRSRNDKSFDDESSDEENGAVLAHNYKNVEAVEDILQTNENLVVRSSTKLLPGRLEYSRLVDANAEDPSNAPINSVQFHRNAQLLLAAGLDRRLRFFQIDGKRNTKIQSIFLDDCPIRKASFLPDGSQVIVAGRRKFFYSFDLVKAKVDKIGPLVGREEKSLEVFEVSPDSSTIAFVGNEGYILLVSTKTKELIGTLKMNGTARSLAFADDGQQLLSSGGDGQVYHWDLRTRACFHKAVDAGCINGTSLSTSPNGKLFAAGSDSGIVNVYNREEFLGGKRKPIKTIENLTTKVDFLKFNNDAQILAISSSMKKNSLKLIHVPSFTVFSNWPPLKKSLQYPLCLDFSPGGGFMAMGNAGGKVLLYKLHHYNHA</sequence>
<evidence type="ECO:0000256" key="9">
    <source>
        <dbReference type="PROSITE-ProRule" id="PRU00221"/>
    </source>
</evidence>